<keyword evidence="2" id="KW-1185">Reference proteome</keyword>
<dbReference type="EMBL" id="LGLK01000057">
    <property type="protein sequence ID" value="KPC17347.1"/>
    <property type="molecule type" value="Genomic_DNA"/>
</dbReference>
<evidence type="ECO:0000313" key="1">
    <source>
        <dbReference type="EMBL" id="KPC17347.1"/>
    </source>
</evidence>
<sequence>MHMLFDDQANAFSSVLTDLQTGRHVQVFIPTSEPAQDFSSCYDRFRRLGDAADYLFEMLSSGMEDIASEPAMRAVSLLSDTLIESRYRFGQERESMAASEVEAYESWMENFAVMVDDLKSMSPGEVIKQMYCHHLVVGDDVQCFYRFEGFDGDVMMTNMPMNFLDSVISRLVILPNRQASLGVSLH</sequence>
<gene>
    <name evidence="1" type="ORF">AC499_0549</name>
</gene>
<name>A0ABR5KRB5_PSEAV</name>
<evidence type="ECO:0000313" key="2">
    <source>
        <dbReference type="Proteomes" id="UP000037943"/>
    </source>
</evidence>
<dbReference type="Proteomes" id="UP000037943">
    <property type="component" value="Unassembled WGS sequence"/>
</dbReference>
<proteinExistence type="predicted"/>
<comment type="caution">
    <text evidence="1">The sequence shown here is derived from an EMBL/GenBank/DDBJ whole genome shotgun (WGS) entry which is preliminary data.</text>
</comment>
<reference evidence="1 2" key="2">
    <citation type="submission" date="2015-10" db="EMBL/GenBank/DDBJ databases">
        <title>Comparative genomics and high-throughput reverse genetic screens identify a new phytobacterial MAMP and an Arabidopsis receptor required for immune elicitation.</title>
        <authorList>
            <person name="Mott G.A."/>
            <person name="Thakur S."/>
            <person name="Wang P.W."/>
            <person name="Desveaux D."/>
            <person name="Guttman D.S."/>
        </authorList>
    </citation>
    <scope>NUCLEOTIDE SEQUENCE [LARGE SCALE GENOMIC DNA]</scope>
    <source>
        <strain evidence="1 2">107</strain>
    </source>
</reference>
<protein>
    <submittedName>
        <fullName evidence="1">Uncharacterized protein</fullName>
    </submittedName>
</protein>
<dbReference type="GeneID" id="39474741"/>
<reference evidence="1 2" key="1">
    <citation type="submission" date="2015-07" db="EMBL/GenBank/DDBJ databases">
        <authorList>
            <person name="O'Brien H.E."/>
            <person name="Thakur S."/>
            <person name="Gong Y."/>
            <person name="Wang P.W."/>
            <person name="Guttman D.S."/>
        </authorList>
    </citation>
    <scope>NUCLEOTIDE SEQUENCE [LARGE SCALE GENOMIC DNA]</scope>
    <source>
        <strain evidence="1 2">107</strain>
    </source>
</reference>
<accession>A0ABR5KRB5</accession>
<organism evidence="1 2">
    <name type="scientific">Pseudomonas amygdali pv. lachrymans</name>
    <name type="common">Pseudomonas syringae pv. lachrymans</name>
    <dbReference type="NCBI Taxonomy" id="53707"/>
    <lineage>
        <taxon>Bacteria</taxon>
        <taxon>Pseudomonadati</taxon>
        <taxon>Pseudomonadota</taxon>
        <taxon>Gammaproteobacteria</taxon>
        <taxon>Pseudomonadales</taxon>
        <taxon>Pseudomonadaceae</taxon>
        <taxon>Pseudomonas</taxon>
        <taxon>Pseudomonas amygdali</taxon>
    </lineage>
</organism>
<dbReference type="RefSeq" id="WP_005741739.1">
    <property type="nucleotide sequence ID" value="NZ_LGLK01000057.1"/>
</dbReference>